<dbReference type="InterPro" id="IPR007730">
    <property type="entry name" value="SPOR-like_dom"/>
</dbReference>
<dbReference type="PANTHER" id="PTHR38687:SF1">
    <property type="entry name" value="CELL DIVISION PROTEIN DEDD"/>
    <property type="match status" value="1"/>
</dbReference>
<dbReference type="PANTHER" id="PTHR38687">
    <property type="entry name" value="CELL DIVISION PROTEIN DEDD-RELATED"/>
    <property type="match status" value="1"/>
</dbReference>
<dbReference type="GO" id="GO:0032506">
    <property type="term" value="P:cytokinetic process"/>
    <property type="evidence" value="ECO:0007669"/>
    <property type="project" value="TreeGrafter"/>
</dbReference>
<dbReference type="GO" id="GO:0032153">
    <property type="term" value="C:cell division site"/>
    <property type="evidence" value="ECO:0007669"/>
    <property type="project" value="TreeGrafter"/>
</dbReference>
<organism evidence="3 4">
    <name type="scientific">Nitrosomonas cryotolerans ATCC 49181</name>
    <dbReference type="NCBI Taxonomy" id="1131553"/>
    <lineage>
        <taxon>Bacteria</taxon>
        <taxon>Pseudomonadati</taxon>
        <taxon>Pseudomonadota</taxon>
        <taxon>Betaproteobacteria</taxon>
        <taxon>Nitrosomonadales</taxon>
        <taxon>Nitrosomonadaceae</taxon>
        <taxon>Nitrosomonas</taxon>
    </lineage>
</organism>
<dbReference type="SUPFAM" id="SSF110997">
    <property type="entry name" value="Sporulation related repeat"/>
    <property type="match status" value="1"/>
</dbReference>
<evidence type="ECO:0000256" key="1">
    <source>
        <dbReference type="SAM" id="Phobius"/>
    </source>
</evidence>
<evidence type="ECO:0000313" key="3">
    <source>
        <dbReference type="EMBL" id="SIO30877.1"/>
    </source>
</evidence>
<dbReference type="AlphaFoldDB" id="A0A1N6IFS5"/>
<dbReference type="Proteomes" id="UP000185062">
    <property type="component" value="Unassembled WGS sequence"/>
</dbReference>
<protein>
    <submittedName>
        <fullName evidence="3">DedD protein</fullName>
    </submittedName>
</protein>
<name>A0A1N6IFS5_9PROT</name>
<keyword evidence="1" id="KW-0812">Transmembrane</keyword>
<reference evidence="3 4" key="1">
    <citation type="submission" date="2016-12" db="EMBL/GenBank/DDBJ databases">
        <authorList>
            <person name="Song W.-J."/>
            <person name="Kurnit D.M."/>
        </authorList>
    </citation>
    <scope>NUCLEOTIDE SEQUENCE [LARGE SCALE GENOMIC DNA]</scope>
    <source>
        <strain evidence="3 4">ATCC 49181</strain>
    </source>
</reference>
<sequence>MTKNISEEELLLRKRARRRLLGAITLVIIAVIILPMIFDEPKQEQYEIDIRIPSEDMISDSTHLLLPTDELPIVDPYEEIDSIKRLPAESLDSPQGNKNFSEMLMEQEYAAIPIPGYKPLPDRNRTKIPVKNKTEVVAKNKEVGSVASEFVVQLGAFSDHAKAKQQLQQLVFNGIRAYTETIKIDNNEITRVRIGPFPTRGIAESELVKLKKLGMDGVITSR</sequence>
<evidence type="ECO:0000259" key="2">
    <source>
        <dbReference type="PROSITE" id="PS51724"/>
    </source>
</evidence>
<keyword evidence="1" id="KW-1133">Transmembrane helix</keyword>
<dbReference type="GO" id="GO:0030428">
    <property type="term" value="C:cell septum"/>
    <property type="evidence" value="ECO:0007669"/>
    <property type="project" value="TreeGrafter"/>
</dbReference>
<keyword evidence="4" id="KW-1185">Reference proteome</keyword>
<dbReference type="PROSITE" id="PS51724">
    <property type="entry name" value="SPOR"/>
    <property type="match status" value="1"/>
</dbReference>
<dbReference type="EMBL" id="FSRO01000001">
    <property type="protein sequence ID" value="SIO30877.1"/>
    <property type="molecule type" value="Genomic_DNA"/>
</dbReference>
<dbReference type="Pfam" id="PF05036">
    <property type="entry name" value="SPOR"/>
    <property type="match status" value="1"/>
</dbReference>
<dbReference type="GO" id="GO:0042834">
    <property type="term" value="F:peptidoglycan binding"/>
    <property type="evidence" value="ECO:0007669"/>
    <property type="project" value="InterPro"/>
</dbReference>
<evidence type="ECO:0000313" key="4">
    <source>
        <dbReference type="Proteomes" id="UP000185062"/>
    </source>
</evidence>
<dbReference type="eggNOG" id="COG3147">
    <property type="taxonomic scope" value="Bacteria"/>
</dbReference>
<dbReference type="InterPro" id="IPR052521">
    <property type="entry name" value="Cell_div_SPOR-domain"/>
</dbReference>
<keyword evidence="1" id="KW-0472">Membrane</keyword>
<proteinExistence type="predicted"/>
<accession>A0A1N6IFS5</accession>
<feature type="domain" description="SPOR" evidence="2">
    <location>
        <begin position="144"/>
        <end position="222"/>
    </location>
</feature>
<dbReference type="RefSeq" id="WP_028461699.1">
    <property type="nucleotide sequence ID" value="NZ_FSRO01000001.1"/>
</dbReference>
<feature type="transmembrane region" description="Helical" evidence="1">
    <location>
        <begin position="20"/>
        <end position="38"/>
    </location>
</feature>
<dbReference type="Gene3D" id="3.30.70.1070">
    <property type="entry name" value="Sporulation related repeat"/>
    <property type="match status" value="1"/>
</dbReference>
<gene>
    <name evidence="3" type="ORF">SAMN02743940_1779</name>
</gene>
<dbReference type="STRING" id="44575.SAMN05216419_102123"/>
<dbReference type="InterPro" id="IPR036680">
    <property type="entry name" value="SPOR-like_sf"/>
</dbReference>